<evidence type="ECO:0000256" key="12">
    <source>
        <dbReference type="ARBA" id="ARBA00023186"/>
    </source>
</evidence>
<reference evidence="17" key="1">
    <citation type="submission" date="2016-03" db="EMBL/GenBank/DDBJ databases">
        <authorList>
            <person name="Ma C."/>
            <person name="Zhou S."/>
            <person name="Yang G."/>
        </authorList>
    </citation>
    <scope>NUCLEOTIDE SEQUENCE [LARGE SCALE GENOMIC DNA]</scope>
    <source>
        <strain evidence="17">SgZ-1</strain>
    </source>
</reference>
<feature type="disulfide bond" description="Redox-active" evidence="14">
    <location>
        <begin position="42"/>
        <end position="45"/>
    </location>
</feature>
<keyword evidence="10 14" id="KW-0472">Membrane</keyword>
<dbReference type="STRING" id="1134435.AC731_011405"/>
<keyword evidence="13 14" id="KW-0676">Redox-active center</keyword>
<comment type="function">
    <text evidence="14">Required for disulfide bond formation in some periplasmic proteins. Acts by oxidizing the DsbA protein.</text>
</comment>
<dbReference type="GO" id="GO:0005886">
    <property type="term" value="C:plasma membrane"/>
    <property type="evidence" value="ECO:0007669"/>
    <property type="project" value="UniProtKB-SubCell"/>
</dbReference>
<keyword evidence="8 14" id="KW-1133">Transmembrane helix</keyword>
<evidence type="ECO:0000256" key="13">
    <source>
        <dbReference type="ARBA" id="ARBA00023284"/>
    </source>
</evidence>
<evidence type="ECO:0000256" key="3">
    <source>
        <dbReference type="ARBA" id="ARBA00022448"/>
    </source>
</evidence>
<evidence type="ECO:0000256" key="6">
    <source>
        <dbReference type="ARBA" id="ARBA00022692"/>
    </source>
</evidence>
<feature type="topological domain" description="Cytoplasmic" evidence="14">
    <location>
        <begin position="68"/>
        <end position="73"/>
    </location>
</feature>
<comment type="caution">
    <text evidence="14">Lacks conserved residue(s) required for the propagation of feature annotation.</text>
</comment>
<feature type="topological domain" description="Periplasmic" evidence="14">
    <location>
        <begin position="33"/>
        <end position="50"/>
    </location>
</feature>
<evidence type="ECO:0000256" key="10">
    <source>
        <dbReference type="ARBA" id="ARBA00023136"/>
    </source>
</evidence>
<dbReference type="Proteomes" id="UP000036902">
    <property type="component" value="Chromosome"/>
</dbReference>
<organism evidence="16 17">
    <name type="scientific">Thauera humireducens</name>
    <dbReference type="NCBI Taxonomy" id="1134435"/>
    <lineage>
        <taxon>Bacteria</taxon>
        <taxon>Pseudomonadati</taxon>
        <taxon>Pseudomonadota</taxon>
        <taxon>Betaproteobacteria</taxon>
        <taxon>Rhodocyclales</taxon>
        <taxon>Zoogloeaceae</taxon>
        <taxon>Thauera</taxon>
    </lineage>
</organism>
<keyword evidence="7 14" id="KW-0249">Electron transport</keyword>
<evidence type="ECO:0000256" key="8">
    <source>
        <dbReference type="ARBA" id="ARBA00022989"/>
    </source>
</evidence>
<dbReference type="InterPro" id="IPR023380">
    <property type="entry name" value="DsbB-like_sf"/>
</dbReference>
<dbReference type="KEGG" id="thu:AC731_011405"/>
<feature type="transmembrane region" description="Helical" evidence="15">
    <location>
        <begin position="145"/>
        <end position="165"/>
    </location>
</feature>
<comment type="subcellular location">
    <subcellularLocation>
        <location evidence="1">Cell inner membrane</location>
        <topology evidence="1">Multi-pass membrane protein</topology>
    </subcellularLocation>
    <subcellularLocation>
        <location evidence="14">Cell membrane</location>
        <topology evidence="14">Multi-pass membrane protein</topology>
    </subcellularLocation>
</comment>
<feature type="topological domain" description="Cytoplasmic" evidence="14">
    <location>
        <begin position="167"/>
        <end position="171"/>
    </location>
</feature>
<feature type="transmembrane region" description="Helical" evidence="15">
    <location>
        <begin position="12"/>
        <end position="34"/>
    </location>
</feature>
<evidence type="ECO:0000256" key="5">
    <source>
        <dbReference type="ARBA" id="ARBA00022519"/>
    </source>
</evidence>
<evidence type="ECO:0000256" key="1">
    <source>
        <dbReference type="ARBA" id="ARBA00004429"/>
    </source>
</evidence>
<comment type="similarity">
    <text evidence="2 14">Belongs to the DsbB family.</text>
</comment>
<evidence type="ECO:0000256" key="14">
    <source>
        <dbReference type="HAMAP-Rule" id="MF_00286"/>
    </source>
</evidence>
<evidence type="ECO:0000256" key="7">
    <source>
        <dbReference type="ARBA" id="ARBA00022982"/>
    </source>
</evidence>
<feature type="transmembrane region" description="Helical" evidence="15">
    <location>
        <begin position="74"/>
        <end position="91"/>
    </location>
</feature>
<sequence length="171" mass="18410">MPLLQTLLRLPARVLYLALFVTAIGLLGFGLYLQHVKGLEPCPMCIMQRYAFLGVALIALVGGLHGPGQTGSRVYAGLIGLGALTGGSIAARQTWMQLYPPEIPECGPGLEFMLESFPLGEALPMIFRGAGDCAAIDWTFLGLSIANWSLVTFSATVAFALWMLVRREPAR</sequence>
<evidence type="ECO:0000256" key="15">
    <source>
        <dbReference type="SAM" id="Phobius"/>
    </source>
</evidence>
<keyword evidence="9 14" id="KW-0560">Oxidoreductase</keyword>
<dbReference type="RefSeq" id="WP_048706175.1">
    <property type="nucleotide sequence ID" value="NZ_CP014646.1"/>
</dbReference>
<dbReference type="InterPro" id="IPR003752">
    <property type="entry name" value="DiS_bond_form_DsbB/BdbC"/>
</dbReference>
<dbReference type="InterPro" id="IPR050183">
    <property type="entry name" value="DsbB"/>
</dbReference>
<evidence type="ECO:0000313" key="17">
    <source>
        <dbReference type="Proteomes" id="UP000036902"/>
    </source>
</evidence>
<dbReference type="SUPFAM" id="SSF158442">
    <property type="entry name" value="DsbB-like"/>
    <property type="match status" value="1"/>
</dbReference>
<keyword evidence="4 14" id="KW-1003">Cell membrane</keyword>
<dbReference type="PANTHER" id="PTHR36570:SF3">
    <property type="entry name" value="DISULFIDE BOND FORMATION PROTEIN B"/>
    <property type="match status" value="1"/>
</dbReference>
<keyword evidence="11 14" id="KW-1015">Disulfide bond</keyword>
<evidence type="ECO:0000256" key="2">
    <source>
        <dbReference type="ARBA" id="ARBA00008823"/>
    </source>
</evidence>
<accession>A0A127K758</accession>
<protein>
    <recommendedName>
        <fullName evidence="14">Disulfide bond formation protein B</fullName>
    </recommendedName>
    <alternativeName>
        <fullName evidence="14">Disulfide oxidoreductase</fullName>
    </alternativeName>
</protein>
<dbReference type="GO" id="GO:0006457">
    <property type="term" value="P:protein folding"/>
    <property type="evidence" value="ECO:0007669"/>
    <property type="project" value="InterPro"/>
</dbReference>
<dbReference type="PANTHER" id="PTHR36570">
    <property type="entry name" value="DISULFIDE BOND FORMATION PROTEIN B"/>
    <property type="match status" value="1"/>
</dbReference>
<keyword evidence="17" id="KW-1185">Reference proteome</keyword>
<name>A0A127K758_9RHOO</name>
<dbReference type="AlphaFoldDB" id="A0A127K758"/>
<feature type="transmembrane region" description="Helical" evidence="15">
    <location>
        <begin position="46"/>
        <end position="67"/>
    </location>
</feature>
<dbReference type="Pfam" id="PF02600">
    <property type="entry name" value="DsbB"/>
    <property type="match status" value="1"/>
</dbReference>
<keyword evidence="3 14" id="KW-0813">Transport</keyword>
<evidence type="ECO:0000256" key="4">
    <source>
        <dbReference type="ARBA" id="ARBA00022475"/>
    </source>
</evidence>
<keyword evidence="12 14" id="KW-0143">Chaperone</keyword>
<keyword evidence="6 14" id="KW-0812">Transmembrane</keyword>
<dbReference type="HAMAP" id="MF_00286">
    <property type="entry name" value="DsbB"/>
    <property type="match status" value="1"/>
</dbReference>
<evidence type="ECO:0000313" key="16">
    <source>
        <dbReference type="EMBL" id="AMO37494.1"/>
    </source>
</evidence>
<evidence type="ECO:0000256" key="11">
    <source>
        <dbReference type="ARBA" id="ARBA00023157"/>
    </source>
</evidence>
<feature type="topological domain" description="Cytoplasmic" evidence="14">
    <location>
        <begin position="1"/>
        <end position="15"/>
    </location>
</feature>
<dbReference type="Gene3D" id="1.20.1550.10">
    <property type="entry name" value="DsbB-like"/>
    <property type="match status" value="1"/>
</dbReference>
<dbReference type="InterPro" id="IPR022920">
    <property type="entry name" value="Disulphide_bond_form_DsbB"/>
</dbReference>
<proteinExistence type="inferred from homology"/>
<dbReference type="GO" id="GO:0015035">
    <property type="term" value="F:protein-disulfide reductase activity"/>
    <property type="evidence" value="ECO:0007669"/>
    <property type="project" value="UniProtKB-UniRule"/>
</dbReference>
<keyword evidence="5" id="KW-0997">Cell inner membrane</keyword>
<dbReference type="EMBL" id="CP014646">
    <property type="protein sequence ID" value="AMO37494.1"/>
    <property type="molecule type" value="Genomic_DNA"/>
</dbReference>
<dbReference type="GO" id="GO:0009055">
    <property type="term" value="F:electron transfer activity"/>
    <property type="evidence" value="ECO:0007669"/>
    <property type="project" value="UniProtKB-UniRule"/>
</dbReference>
<evidence type="ECO:0000256" key="9">
    <source>
        <dbReference type="ARBA" id="ARBA00023002"/>
    </source>
</evidence>
<gene>
    <name evidence="14" type="primary">dsbB</name>
    <name evidence="16" type="ORF">AC731_011405</name>
</gene>